<feature type="region of interest" description="Disordered" evidence="1">
    <location>
        <begin position="1"/>
        <end position="20"/>
    </location>
</feature>
<feature type="region of interest" description="Disordered" evidence="1">
    <location>
        <begin position="193"/>
        <end position="218"/>
    </location>
</feature>
<evidence type="ECO:0000313" key="3">
    <source>
        <dbReference type="Proteomes" id="UP000714275"/>
    </source>
</evidence>
<dbReference type="AlphaFoldDB" id="A0A9P6ZU12"/>
<feature type="compositionally biased region" description="Polar residues" evidence="1">
    <location>
        <begin position="1"/>
        <end position="11"/>
    </location>
</feature>
<dbReference type="OrthoDB" id="2666339at2759"/>
<sequence length="310" mass="34604">MKSASVEQSAPSKPPKLSAGELMPEAACDWENACATYFMHKEIEPKNQVKMVAFGMLDPRLHTWYLALRTTLDAGTFTEYMTALKSAWLEAHWDTKLRKKVLGSQQGIRPFYEWALGLQNQNALLYGNTAHLDDEQPHNQLEANLCDELTTPVLRAKLASTLTLREWIEEVRHLDDKRLEDLATHRKLAEDLYKSSKRTTSSNQPKTSSSSHTATYASSSRLGPLTQAECTLLMEHGGCFKCRKFYVPHRSKECEDGTPDASTYKTLTETDTIAAKPKTNKDKPTKPVAAVAPIGAVMPSLVLEETSDSD</sequence>
<name>A0A9P6ZU12_9AGAM</name>
<feature type="non-terminal residue" evidence="2">
    <location>
        <position position="310"/>
    </location>
</feature>
<evidence type="ECO:0000313" key="2">
    <source>
        <dbReference type="EMBL" id="KAG1775841.1"/>
    </source>
</evidence>
<evidence type="ECO:0000256" key="1">
    <source>
        <dbReference type="SAM" id="MobiDB-lite"/>
    </source>
</evidence>
<dbReference type="EMBL" id="JABBWD010000030">
    <property type="protein sequence ID" value="KAG1775841.1"/>
    <property type="molecule type" value="Genomic_DNA"/>
</dbReference>
<keyword evidence="3" id="KW-1185">Reference proteome</keyword>
<accession>A0A9P6ZU12</accession>
<dbReference type="Proteomes" id="UP000714275">
    <property type="component" value="Unassembled WGS sequence"/>
</dbReference>
<organism evidence="2 3">
    <name type="scientific">Suillus placidus</name>
    <dbReference type="NCBI Taxonomy" id="48579"/>
    <lineage>
        <taxon>Eukaryota</taxon>
        <taxon>Fungi</taxon>
        <taxon>Dikarya</taxon>
        <taxon>Basidiomycota</taxon>
        <taxon>Agaricomycotina</taxon>
        <taxon>Agaricomycetes</taxon>
        <taxon>Agaricomycetidae</taxon>
        <taxon>Boletales</taxon>
        <taxon>Suillineae</taxon>
        <taxon>Suillaceae</taxon>
        <taxon>Suillus</taxon>
    </lineage>
</organism>
<gene>
    <name evidence="2" type="ORF">EV702DRAFT_972431</name>
</gene>
<protein>
    <submittedName>
        <fullName evidence="2">Uncharacterized protein</fullName>
    </submittedName>
</protein>
<feature type="compositionally biased region" description="Low complexity" evidence="1">
    <location>
        <begin position="199"/>
        <end position="218"/>
    </location>
</feature>
<reference evidence="2" key="1">
    <citation type="journal article" date="2020" name="New Phytol.">
        <title>Comparative genomics reveals dynamic genome evolution in host specialist ectomycorrhizal fungi.</title>
        <authorList>
            <person name="Lofgren L.A."/>
            <person name="Nguyen N.H."/>
            <person name="Vilgalys R."/>
            <person name="Ruytinx J."/>
            <person name="Liao H.L."/>
            <person name="Branco S."/>
            <person name="Kuo A."/>
            <person name="LaButti K."/>
            <person name="Lipzen A."/>
            <person name="Andreopoulos W."/>
            <person name="Pangilinan J."/>
            <person name="Riley R."/>
            <person name="Hundley H."/>
            <person name="Na H."/>
            <person name="Barry K."/>
            <person name="Grigoriev I.V."/>
            <person name="Stajich J.E."/>
            <person name="Kennedy P.G."/>
        </authorList>
    </citation>
    <scope>NUCLEOTIDE SEQUENCE</scope>
    <source>
        <strain evidence="2">DOB743</strain>
    </source>
</reference>
<comment type="caution">
    <text evidence="2">The sequence shown here is derived from an EMBL/GenBank/DDBJ whole genome shotgun (WGS) entry which is preliminary data.</text>
</comment>
<proteinExistence type="predicted"/>